<evidence type="ECO:0000259" key="8">
    <source>
        <dbReference type="Pfam" id="PF24986"/>
    </source>
</evidence>
<evidence type="ECO:0000256" key="2">
    <source>
        <dbReference type="ARBA" id="ARBA00022517"/>
    </source>
</evidence>
<feature type="region of interest" description="Disordered" evidence="6">
    <location>
        <begin position="160"/>
        <end position="180"/>
    </location>
</feature>
<dbReference type="Pfam" id="PF24986">
    <property type="entry name" value="PRC_RimM"/>
    <property type="match status" value="1"/>
</dbReference>
<comment type="caution">
    <text evidence="9">The sequence shown here is derived from an EMBL/GenBank/DDBJ whole genome shotgun (WGS) entry which is preliminary data.</text>
</comment>
<evidence type="ECO:0000256" key="6">
    <source>
        <dbReference type="SAM" id="MobiDB-lite"/>
    </source>
</evidence>
<dbReference type="SUPFAM" id="SSF50447">
    <property type="entry name" value="Translation proteins"/>
    <property type="match status" value="1"/>
</dbReference>
<comment type="similarity">
    <text evidence="5">Belongs to the RimM family.</text>
</comment>
<dbReference type="PANTHER" id="PTHR33692:SF1">
    <property type="entry name" value="RIBOSOME MATURATION FACTOR RIMM"/>
    <property type="match status" value="1"/>
</dbReference>
<evidence type="ECO:0000313" key="10">
    <source>
        <dbReference type="Proteomes" id="UP000032232"/>
    </source>
</evidence>
<evidence type="ECO:0000259" key="7">
    <source>
        <dbReference type="Pfam" id="PF01782"/>
    </source>
</evidence>
<keyword evidence="4 5" id="KW-0143">Chaperone</keyword>
<keyword evidence="2 5" id="KW-0690">Ribosome biogenesis</keyword>
<evidence type="ECO:0000256" key="5">
    <source>
        <dbReference type="HAMAP-Rule" id="MF_00014"/>
    </source>
</evidence>
<dbReference type="GO" id="GO:0005737">
    <property type="term" value="C:cytoplasm"/>
    <property type="evidence" value="ECO:0007669"/>
    <property type="project" value="UniProtKB-SubCell"/>
</dbReference>
<comment type="function">
    <text evidence="5">An accessory protein needed during the final step in the assembly of 30S ribosomal subunit, possibly for assembly of the head region. Essential for efficient processing of 16S rRNA. May be needed both before and after RbfA during the maturation of 16S rRNA. It has affinity for free ribosomal 30S subunits but not for 70S ribosomes.</text>
</comment>
<dbReference type="NCBIfam" id="TIGR02273">
    <property type="entry name" value="16S_RimM"/>
    <property type="match status" value="1"/>
</dbReference>
<evidence type="ECO:0000256" key="1">
    <source>
        <dbReference type="ARBA" id="ARBA00022490"/>
    </source>
</evidence>
<comment type="subunit">
    <text evidence="5">Binds ribosomal protein uS19.</text>
</comment>
<dbReference type="AlphaFoldDB" id="A0A0D1CIM7"/>
<dbReference type="InterPro" id="IPR009000">
    <property type="entry name" value="Transl_B-barrel_sf"/>
</dbReference>
<dbReference type="RefSeq" id="WP_043920431.1">
    <property type="nucleotide sequence ID" value="NZ_FZPF01000002.1"/>
</dbReference>
<dbReference type="InterPro" id="IPR011961">
    <property type="entry name" value="RimM"/>
</dbReference>
<dbReference type="PANTHER" id="PTHR33692">
    <property type="entry name" value="RIBOSOME MATURATION FACTOR RIMM"/>
    <property type="match status" value="1"/>
</dbReference>
<evidence type="ECO:0000256" key="3">
    <source>
        <dbReference type="ARBA" id="ARBA00022552"/>
    </source>
</evidence>
<name>A0A0D1CIM7_9RHOB</name>
<dbReference type="SUPFAM" id="SSF50346">
    <property type="entry name" value="PRC-barrel domain"/>
    <property type="match status" value="1"/>
</dbReference>
<dbReference type="HAMAP" id="MF_00014">
    <property type="entry name" value="Ribosome_mat_RimM"/>
    <property type="match status" value="1"/>
</dbReference>
<dbReference type="InterPro" id="IPR011033">
    <property type="entry name" value="PRC_barrel-like_sf"/>
</dbReference>
<dbReference type="Gene3D" id="2.30.30.240">
    <property type="entry name" value="PRC-barrel domain"/>
    <property type="match status" value="1"/>
</dbReference>
<dbReference type="InterPro" id="IPR002676">
    <property type="entry name" value="RimM_N"/>
</dbReference>
<feature type="compositionally biased region" description="Acidic residues" evidence="6">
    <location>
        <begin position="167"/>
        <end position="180"/>
    </location>
</feature>
<dbReference type="STRING" id="935700.jaqu_36700"/>
<proteinExistence type="inferred from homology"/>
<dbReference type="GO" id="GO:0006364">
    <property type="term" value="P:rRNA processing"/>
    <property type="evidence" value="ECO:0007669"/>
    <property type="project" value="UniProtKB-UniRule"/>
</dbReference>
<dbReference type="GO" id="GO:0043022">
    <property type="term" value="F:ribosome binding"/>
    <property type="evidence" value="ECO:0007669"/>
    <property type="project" value="InterPro"/>
</dbReference>
<gene>
    <name evidence="5 9" type="primary">rimM</name>
    <name evidence="9" type="ORF">jaqu_36700</name>
</gene>
<dbReference type="GO" id="GO:0005840">
    <property type="term" value="C:ribosome"/>
    <property type="evidence" value="ECO:0007669"/>
    <property type="project" value="InterPro"/>
</dbReference>
<accession>A0A0D1CIM7</accession>
<dbReference type="InterPro" id="IPR056792">
    <property type="entry name" value="PRC_RimM"/>
</dbReference>
<comment type="domain">
    <text evidence="5">The PRC barrel domain binds ribosomal protein uS19.</text>
</comment>
<dbReference type="InterPro" id="IPR036976">
    <property type="entry name" value="RimM_N_sf"/>
</dbReference>
<protein>
    <recommendedName>
        <fullName evidence="5">Ribosome maturation factor RimM</fullName>
    </recommendedName>
</protein>
<reference evidence="9 10" key="1">
    <citation type="submission" date="2015-02" db="EMBL/GenBank/DDBJ databases">
        <title>Genome Sequence of Jannaschia aquimarina DSM28248, a member of the Roseobacter clade.</title>
        <authorList>
            <person name="Voget S."/>
            <person name="Daniel R."/>
        </authorList>
    </citation>
    <scope>NUCLEOTIDE SEQUENCE [LARGE SCALE GENOMIC DNA]</scope>
    <source>
        <strain evidence="9 10">GSW-M26</strain>
    </source>
</reference>
<evidence type="ECO:0000313" key="9">
    <source>
        <dbReference type="EMBL" id="KIT14592.1"/>
    </source>
</evidence>
<dbReference type="PATRIC" id="fig|935700.4.peg.3783"/>
<comment type="subcellular location">
    <subcellularLocation>
        <location evidence="5">Cytoplasm</location>
    </subcellularLocation>
</comment>
<dbReference type="Gene3D" id="2.40.30.60">
    <property type="entry name" value="RimM"/>
    <property type="match status" value="1"/>
</dbReference>
<sequence length="180" mass="18970">MKDHVCLGAITGAYGVRGEARVKSFCAEPSAIGDYGPLTDDKGRDHRLTVIRPVKGGYAVRLSGVTSKEQADSLRGQRLWVPRAALPDPEEDEYYHSDLIGLTVLDTGGAELGRVAAVHDHGAGDLLELRGPGLKGVLVPFTRAVVPTVDLSAGRIIIDPPQGLLPGDDDPAEADSPDAD</sequence>
<evidence type="ECO:0000256" key="4">
    <source>
        <dbReference type="ARBA" id="ARBA00023186"/>
    </source>
</evidence>
<feature type="domain" description="RimM N-terminal" evidence="7">
    <location>
        <begin position="7"/>
        <end position="84"/>
    </location>
</feature>
<keyword evidence="1 5" id="KW-0963">Cytoplasm</keyword>
<dbReference type="GO" id="GO:0042274">
    <property type="term" value="P:ribosomal small subunit biogenesis"/>
    <property type="evidence" value="ECO:0007669"/>
    <property type="project" value="UniProtKB-UniRule"/>
</dbReference>
<organism evidence="9 10">
    <name type="scientific">Jannaschia aquimarina</name>
    <dbReference type="NCBI Taxonomy" id="935700"/>
    <lineage>
        <taxon>Bacteria</taxon>
        <taxon>Pseudomonadati</taxon>
        <taxon>Pseudomonadota</taxon>
        <taxon>Alphaproteobacteria</taxon>
        <taxon>Rhodobacterales</taxon>
        <taxon>Roseobacteraceae</taxon>
        <taxon>Jannaschia</taxon>
    </lineage>
</organism>
<keyword evidence="10" id="KW-1185">Reference proteome</keyword>
<dbReference type="Proteomes" id="UP000032232">
    <property type="component" value="Unassembled WGS sequence"/>
</dbReference>
<dbReference type="EMBL" id="JYFE01000072">
    <property type="protein sequence ID" value="KIT14592.1"/>
    <property type="molecule type" value="Genomic_DNA"/>
</dbReference>
<dbReference type="Pfam" id="PF01782">
    <property type="entry name" value="RimM"/>
    <property type="match status" value="1"/>
</dbReference>
<keyword evidence="3 5" id="KW-0698">rRNA processing</keyword>
<dbReference type="OrthoDB" id="9788191at2"/>
<feature type="domain" description="Ribosome maturation factor RimM PRC barrel" evidence="8">
    <location>
        <begin position="97"/>
        <end position="164"/>
    </location>
</feature>